<feature type="binding site" evidence="10">
    <location>
        <position position="832"/>
    </location>
    <ligand>
        <name>ATP</name>
        <dbReference type="ChEBI" id="CHEBI:30616"/>
    </ligand>
</feature>
<dbReference type="SUPFAM" id="SSF53254">
    <property type="entry name" value="Phosphoglycerate mutase-like"/>
    <property type="match status" value="1"/>
</dbReference>
<evidence type="ECO:0000256" key="3">
    <source>
        <dbReference type="ARBA" id="ARBA00022598"/>
    </source>
</evidence>
<dbReference type="SUPFAM" id="SSF47323">
    <property type="entry name" value="Anticodon-binding domain of a subclass of class I aminoacyl-tRNA synthetases"/>
    <property type="match status" value="1"/>
</dbReference>
<keyword evidence="3 10" id="KW-0436">Ligase</keyword>
<dbReference type="PRINTS" id="PR00984">
    <property type="entry name" value="TRNASYNTHILE"/>
</dbReference>
<feature type="domain" description="Methionyl/Valyl/Leucyl/Isoleucyl-tRNA synthetase anticodon-binding" evidence="12">
    <location>
        <begin position="910"/>
        <end position="1056"/>
    </location>
</feature>
<dbReference type="GO" id="GO:0002161">
    <property type="term" value="F:aminoacyl-tRNA deacylase activity"/>
    <property type="evidence" value="ECO:0007669"/>
    <property type="project" value="InterPro"/>
</dbReference>
<proteinExistence type="inferred from homology"/>
<dbReference type="InterPro" id="IPR001412">
    <property type="entry name" value="aa-tRNA-synth_I_CS"/>
</dbReference>
<dbReference type="EC" id="6.1.1.5" evidence="10"/>
<dbReference type="Gene3D" id="1.10.730.10">
    <property type="entry name" value="Isoleucyl-tRNA Synthetase, Domain 1"/>
    <property type="match status" value="1"/>
</dbReference>
<comment type="catalytic activity">
    <reaction evidence="9 10">
        <text>tRNA(Ile) + L-isoleucine + ATP = L-isoleucyl-tRNA(Ile) + AMP + diphosphate</text>
        <dbReference type="Rhea" id="RHEA:11060"/>
        <dbReference type="Rhea" id="RHEA-COMP:9666"/>
        <dbReference type="Rhea" id="RHEA-COMP:9695"/>
        <dbReference type="ChEBI" id="CHEBI:30616"/>
        <dbReference type="ChEBI" id="CHEBI:33019"/>
        <dbReference type="ChEBI" id="CHEBI:58045"/>
        <dbReference type="ChEBI" id="CHEBI:78442"/>
        <dbReference type="ChEBI" id="CHEBI:78528"/>
        <dbReference type="ChEBI" id="CHEBI:456215"/>
        <dbReference type="EC" id="6.1.1.5"/>
    </reaction>
</comment>
<dbReference type="GO" id="GO:0008270">
    <property type="term" value="F:zinc ion binding"/>
    <property type="evidence" value="ECO:0007669"/>
    <property type="project" value="UniProtKB-UniRule"/>
</dbReference>
<evidence type="ECO:0000256" key="2">
    <source>
        <dbReference type="ARBA" id="ARBA00022490"/>
    </source>
</evidence>
<keyword evidence="6 10" id="KW-0648">Protein biosynthesis</keyword>
<feature type="short sequence motif" description="'HIGH' region" evidence="10">
    <location>
        <begin position="52"/>
        <end position="62"/>
    </location>
</feature>
<keyword evidence="5 10" id="KW-0067">ATP-binding</keyword>
<comment type="similarity">
    <text evidence="1 10">Belongs to the class-I aminoacyl-tRNA synthetase family. IleS type 2 subfamily.</text>
</comment>
<organism evidence="13 14">
    <name type="scientific">Candidatus Yonathbacteria bacterium RIFCSPHIGHO2_02_FULL_44_14</name>
    <dbReference type="NCBI Taxonomy" id="1802724"/>
    <lineage>
        <taxon>Bacteria</taxon>
        <taxon>Candidatus Yonathiibacteriota</taxon>
    </lineage>
</organism>
<comment type="caution">
    <text evidence="13">The sequence shown here is derived from an EMBL/GenBank/DDBJ whole genome shotgun (WGS) entry which is preliminary data.</text>
</comment>
<evidence type="ECO:0000256" key="7">
    <source>
        <dbReference type="ARBA" id="ARBA00023146"/>
    </source>
</evidence>
<dbReference type="SMART" id="SM00855">
    <property type="entry name" value="PGAM"/>
    <property type="match status" value="1"/>
</dbReference>
<dbReference type="InterPro" id="IPR033709">
    <property type="entry name" value="Anticodon_Ile_ABEc"/>
</dbReference>
<reference evidence="13 14" key="1">
    <citation type="journal article" date="2016" name="Nat. Commun.">
        <title>Thousands of microbial genomes shed light on interconnected biogeochemical processes in an aquifer system.</title>
        <authorList>
            <person name="Anantharaman K."/>
            <person name="Brown C.T."/>
            <person name="Hug L.A."/>
            <person name="Sharon I."/>
            <person name="Castelle C.J."/>
            <person name="Probst A.J."/>
            <person name="Thomas B.C."/>
            <person name="Singh A."/>
            <person name="Wilkins M.J."/>
            <person name="Karaoz U."/>
            <person name="Brodie E.L."/>
            <person name="Williams K.H."/>
            <person name="Hubbard S.S."/>
            <person name="Banfield J.F."/>
        </authorList>
    </citation>
    <scope>NUCLEOTIDE SEQUENCE [LARGE SCALE GENOMIC DNA]</scope>
</reference>
<evidence type="ECO:0000259" key="12">
    <source>
        <dbReference type="Pfam" id="PF08264"/>
    </source>
</evidence>
<dbReference type="Pfam" id="PF00300">
    <property type="entry name" value="His_Phos_1"/>
    <property type="match status" value="1"/>
</dbReference>
<keyword evidence="10" id="KW-0862">Zinc</keyword>
<dbReference type="GO" id="GO:0005524">
    <property type="term" value="F:ATP binding"/>
    <property type="evidence" value="ECO:0007669"/>
    <property type="project" value="UniProtKB-UniRule"/>
</dbReference>
<dbReference type="Pfam" id="PF19302">
    <property type="entry name" value="DUF5915"/>
    <property type="match status" value="1"/>
</dbReference>
<dbReference type="GO" id="GO:0005737">
    <property type="term" value="C:cytoplasm"/>
    <property type="evidence" value="ECO:0007669"/>
    <property type="project" value="UniProtKB-SubCell"/>
</dbReference>
<dbReference type="Pfam" id="PF00133">
    <property type="entry name" value="tRNA-synt_1"/>
    <property type="match status" value="2"/>
</dbReference>
<dbReference type="InterPro" id="IPR014729">
    <property type="entry name" value="Rossmann-like_a/b/a_fold"/>
</dbReference>
<comment type="domain">
    <text evidence="10">IleRS has two distinct active sites: one for aminoacylation and one for editing. The misactivated valine is translocated from the active site to the editing site, which sterically excludes the correctly activated isoleucine. The single editing site contains two valyl binding pockets, one specific for each substrate (Val-AMP or Val-tRNA(Ile)).</text>
</comment>
<keyword evidence="10" id="KW-0479">Metal-binding</keyword>
<evidence type="ECO:0000313" key="14">
    <source>
        <dbReference type="Proteomes" id="UP000179118"/>
    </source>
</evidence>
<keyword evidence="2 10" id="KW-0963">Cytoplasm</keyword>
<keyword evidence="7 10" id="KW-0030">Aminoacyl-tRNA synthetase</keyword>
<dbReference type="CDD" id="cd07961">
    <property type="entry name" value="Anticodon_Ia_Ile_ABEc"/>
    <property type="match status" value="1"/>
</dbReference>
<dbReference type="InterPro" id="IPR013155">
    <property type="entry name" value="M/V/L/I-tRNA-synth_anticd-bd"/>
</dbReference>
<dbReference type="Gene3D" id="3.40.50.1240">
    <property type="entry name" value="Phosphoglycerate mutase-like"/>
    <property type="match status" value="1"/>
</dbReference>
<dbReference type="GO" id="GO:0004822">
    <property type="term" value="F:isoleucine-tRNA ligase activity"/>
    <property type="evidence" value="ECO:0007669"/>
    <property type="project" value="UniProtKB-UniRule"/>
</dbReference>
<evidence type="ECO:0000256" key="4">
    <source>
        <dbReference type="ARBA" id="ARBA00022741"/>
    </source>
</evidence>
<feature type="domain" description="Aminoacyl-tRNA synthetase class Ia" evidence="11">
    <location>
        <begin position="740"/>
        <end position="866"/>
    </location>
</feature>
<evidence type="ECO:0000313" key="13">
    <source>
        <dbReference type="EMBL" id="OHA81738.1"/>
    </source>
</evidence>
<dbReference type="InterPro" id="IPR002300">
    <property type="entry name" value="aa-tRNA-synth_Ia"/>
</dbReference>
<dbReference type="InterPro" id="IPR009008">
    <property type="entry name" value="Val/Leu/Ile-tRNA-synth_edit"/>
</dbReference>
<dbReference type="GO" id="GO:0000049">
    <property type="term" value="F:tRNA binding"/>
    <property type="evidence" value="ECO:0007669"/>
    <property type="project" value="InterPro"/>
</dbReference>
<feature type="domain" description="Aminoacyl-tRNA synthetase class Ia" evidence="11">
    <location>
        <begin position="24"/>
        <end position="520"/>
    </location>
</feature>
<dbReference type="Gene3D" id="3.90.740.10">
    <property type="entry name" value="Valyl/Leucyl/Isoleucyl-tRNA synthetase, editing domain"/>
    <property type="match status" value="1"/>
</dbReference>
<comment type="function">
    <text evidence="8 10">Catalyzes the attachment of isoleucine to tRNA(Ile). As IleRS can inadvertently accommodate and process structurally similar amino acids such as valine, to avoid such errors it has two additional distinct tRNA(Ile)-dependent editing activities. One activity is designated as 'pretransfer' editing and involves the hydrolysis of activated Val-AMP. The other activity is designated 'posttransfer' editing and involves deacylation of mischarged Val-tRNA(Ile).</text>
</comment>
<evidence type="ECO:0000256" key="1">
    <source>
        <dbReference type="ARBA" id="ARBA00007078"/>
    </source>
</evidence>
<dbReference type="InterPro" id="IPR009080">
    <property type="entry name" value="tRNAsynth_Ia_anticodon-bd"/>
</dbReference>
<comment type="cofactor">
    <cofactor evidence="10">
        <name>Zn(2+)</name>
        <dbReference type="ChEBI" id="CHEBI:29105"/>
    </cofactor>
</comment>
<dbReference type="CDD" id="cd07067">
    <property type="entry name" value="HP_PGM_like"/>
    <property type="match status" value="1"/>
</dbReference>
<name>A0A1G2SAI5_9BACT</name>
<dbReference type="EMBL" id="MHUT01000004">
    <property type="protein sequence ID" value="OHA81738.1"/>
    <property type="molecule type" value="Genomic_DNA"/>
</dbReference>
<dbReference type="HAMAP" id="MF_02003">
    <property type="entry name" value="Ile_tRNA_synth_type2"/>
    <property type="match status" value="1"/>
</dbReference>
<sequence>MDGNMEKEPKKLSEIAKREEETLVYWKAEHIFEKSLEQTKGNEEFVFYDGPPFATGLPHYGHMLASTIKDAIPRYQTMRGRHVRRVWGWDCHGLPIENLIEKELQLGHKKDIKAYGIGKFNEACRASVFRYDTEWKKFIPRIGRFIDMEHSYSTMDANYTESVWWAFKTLYENGLVYQGFKSMHICPRCETTLSNNEVTSGYKDITDISVTAKFELAKEPGTYILAWTTTPWTLPGNVALAVSPESEYVKVQDIWIEKLATSALEPGKNPPKAIETTIFYIFAKNRYDEIKQNFKNPRIVESFLGKELIGKSYNPIFDYYAEQGTLDNRENGWKIYGAEFVTMESGTGVVHIAPAFGEDDMALGTRENLPFIQHVGMDGTMKKEVRDFAGASVKPKDDHQATDILIIKHLAGINALFSKEKIIHAYPHCWRCDTPLLNYAAESWFVKVPELKDKLIAENANTSWVPKNMRDGRFGQWLLGARDWAISRSRFWGAPIPVWQCEKCNAREVLGSRTELEKHTKKSGNRYLVMRHGEAESNVHGIVSSKIDGSASYGLTENGRNAVEVIGKKLLNDGIDIIITSPFVRTKQTAEIVASAISFDTRKIIVDERIKEIDTGVFDGKSIEEYRKHFASPAEKFTKRPEGGENLLDVKRRTMALLEDLEKEYAGKTILIVTHEYPIWMLSTGVEGAGIARGVLLKDGKEDFVMPGEVTELSFVPFPHNADFEFDLHLPYIDTVEVLCKCEGLMLRVPYVFDCWFESGSMPYAQFHYPFENKELFEKNFPANFIAEGVDQTRGWFYSMMVLSVALFDKAPFKNVIVNGMVLAEDGQKMSKSRKNYPDPQEVLNQYGADAVRYYLLSSPIVHAEDLAFLSRGVDEVVKKFIMRLSNVLSFYELYRVDDSVEAHAPNVLDLWILARLREVTCEETAALDAYELDRAVKPLNLFVDDLSTWYLRRSRDRFKSDDINDRASAIATTRVVLLEFSKLIAPVMPFLAEHIYNRAGGKKESVHLEAWNNLPATMCEDHEISVLKKMSDVRHIVSLALEARAKDSIKVRQPLARLTVKNSSLKGEEEYIALIADEVNMKEIAFDSNLLDDVVLDTNITPELKLEGQFRDLLRTVQGLRKESKLAQSDIVTLNIKTTAEGQSLVSEFADELKKTALVRDIVFGEAVGEPFDIDGISFVFALNK</sequence>
<dbReference type="SUPFAM" id="SSF50677">
    <property type="entry name" value="ValRS/IleRS/LeuRS editing domain"/>
    <property type="match status" value="1"/>
</dbReference>
<comment type="subunit">
    <text evidence="10">Monomer.</text>
</comment>
<dbReference type="InterPro" id="IPR029033">
    <property type="entry name" value="His_PPase_superfam"/>
</dbReference>
<evidence type="ECO:0000256" key="10">
    <source>
        <dbReference type="HAMAP-Rule" id="MF_02003"/>
    </source>
</evidence>
<dbReference type="PROSITE" id="PS00178">
    <property type="entry name" value="AA_TRNA_LIGASE_I"/>
    <property type="match status" value="1"/>
</dbReference>
<evidence type="ECO:0000256" key="5">
    <source>
        <dbReference type="ARBA" id="ARBA00022840"/>
    </source>
</evidence>
<dbReference type="InterPro" id="IPR023586">
    <property type="entry name" value="Ile-tRNA-ligase_type2"/>
</dbReference>
<gene>
    <name evidence="10" type="primary">ileS</name>
    <name evidence="13" type="ORF">A3D51_01460</name>
</gene>
<dbReference type="GO" id="GO:0006428">
    <property type="term" value="P:isoleucyl-tRNA aminoacylation"/>
    <property type="evidence" value="ECO:0007669"/>
    <property type="project" value="UniProtKB-UniRule"/>
</dbReference>
<feature type="short sequence motif" description="'KMSKS' region" evidence="10">
    <location>
        <begin position="829"/>
        <end position="833"/>
    </location>
</feature>
<dbReference type="AlphaFoldDB" id="A0A1G2SAI5"/>
<evidence type="ECO:0000256" key="9">
    <source>
        <dbReference type="ARBA" id="ARBA00048359"/>
    </source>
</evidence>
<accession>A0A1G2SAI5</accession>
<evidence type="ECO:0000256" key="6">
    <source>
        <dbReference type="ARBA" id="ARBA00022917"/>
    </source>
</evidence>
<dbReference type="PANTHER" id="PTHR42780">
    <property type="entry name" value="SOLEUCYL-TRNA SYNTHETASE"/>
    <property type="match status" value="1"/>
</dbReference>
<dbReference type="PANTHER" id="PTHR42780:SF1">
    <property type="entry name" value="ISOLEUCINE--TRNA LIGASE, CYTOPLASMIC"/>
    <property type="match status" value="1"/>
</dbReference>
<dbReference type="SUPFAM" id="SSF52374">
    <property type="entry name" value="Nucleotidylyl transferase"/>
    <property type="match status" value="1"/>
</dbReference>
<dbReference type="Proteomes" id="UP000179118">
    <property type="component" value="Unassembled WGS sequence"/>
</dbReference>
<evidence type="ECO:0000259" key="11">
    <source>
        <dbReference type="Pfam" id="PF00133"/>
    </source>
</evidence>
<comment type="subcellular location">
    <subcellularLocation>
        <location evidence="10">Cytoplasm</location>
    </subcellularLocation>
</comment>
<dbReference type="Pfam" id="PF08264">
    <property type="entry name" value="Anticodon_1"/>
    <property type="match status" value="1"/>
</dbReference>
<dbReference type="InterPro" id="IPR002301">
    <property type="entry name" value="Ile-tRNA-ligase"/>
</dbReference>
<keyword evidence="4 10" id="KW-0547">Nucleotide-binding</keyword>
<dbReference type="Gene3D" id="3.40.50.620">
    <property type="entry name" value="HUPs"/>
    <property type="match status" value="2"/>
</dbReference>
<evidence type="ECO:0000256" key="8">
    <source>
        <dbReference type="ARBA" id="ARBA00025217"/>
    </source>
</evidence>
<dbReference type="InterPro" id="IPR013078">
    <property type="entry name" value="His_Pase_superF_clade-1"/>
</dbReference>
<protein>
    <recommendedName>
        <fullName evidence="10">Isoleucine--tRNA ligase</fullName>
        <ecNumber evidence="10">6.1.1.5</ecNumber>
    </recommendedName>
    <alternativeName>
        <fullName evidence="10">Isoleucyl-tRNA synthetase</fullName>
        <shortName evidence="10">IleRS</shortName>
    </alternativeName>
</protein>